<feature type="transmembrane region" description="Helical" evidence="1">
    <location>
        <begin position="57"/>
        <end position="81"/>
    </location>
</feature>
<evidence type="ECO:0000313" key="3">
    <source>
        <dbReference type="Proteomes" id="UP000510869"/>
    </source>
</evidence>
<keyword evidence="1" id="KW-0812">Transmembrane</keyword>
<keyword evidence="1" id="KW-0472">Membrane</keyword>
<keyword evidence="1" id="KW-1133">Transmembrane helix</keyword>
<dbReference type="KEGG" id="nay:HYG81_02875"/>
<dbReference type="AlphaFoldDB" id="A0A7D6CPL1"/>
<dbReference type="GeneID" id="56142114"/>
<accession>A0A7D6CPL1</accession>
<keyword evidence="3" id="KW-1185">Reference proteome</keyword>
<dbReference type="OrthoDB" id="200801at2157"/>
<gene>
    <name evidence="2" type="ORF">HYG81_02875</name>
</gene>
<dbReference type="EMBL" id="CP059154">
    <property type="protein sequence ID" value="QLK26575.1"/>
    <property type="molecule type" value="Genomic_DNA"/>
</dbReference>
<protein>
    <submittedName>
        <fullName evidence="2">Uncharacterized protein</fullName>
    </submittedName>
</protein>
<dbReference type="RefSeq" id="WP_180841748.1">
    <property type="nucleotide sequence ID" value="NZ_CP059154.1"/>
</dbReference>
<organism evidence="2 3">
    <name type="scientific">Natrinema zhouii</name>
    <dbReference type="NCBI Taxonomy" id="1710539"/>
    <lineage>
        <taxon>Archaea</taxon>
        <taxon>Methanobacteriati</taxon>
        <taxon>Methanobacteriota</taxon>
        <taxon>Stenosarchaea group</taxon>
        <taxon>Halobacteria</taxon>
        <taxon>Halobacteriales</taxon>
        <taxon>Natrialbaceae</taxon>
        <taxon>Natrinema</taxon>
    </lineage>
</organism>
<feature type="transmembrane region" description="Helical" evidence="1">
    <location>
        <begin position="25"/>
        <end position="45"/>
    </location>
</feature>
<proteinExistence type="predicted"/>
<name>A0A7D6CPL1_9EURY</name>
<sequence>MIGRFEDSFPPAVTKTSLYRVVDRLLQVYVASLLIVGVYSLLWILEVAGMLPGRWLSTVWLGVAATGVLFLILLVPLYYVARGTYP</sequence>
<dbReference type="Proteomes" id="UP000510869">
    <property type="component" value="Chromosome"/>
</dbReference>
<reference evidence="2 3" key="1">
    <citation type="submission" date="2020-07" db="EMBL/GenBank/DDBJ databases">
        <title>Natrinema (YPL30) sp. nov. and Haloterrigena xxxxxx (YPL8) sp. nov., isolated from a salt mine.</title>
        <authorList>
            <person name="Cui H."/>
        </authorList>
    </citation>
    <scope>NUCLEOTIDE SEQUENCE [LARGE SCALE GENOMIC DNA]</scope>
    <source>
        <strain evidence="2 3">YPL13</strain>
    </source>
</reference>
<evidence type="ECO:0000256" key="1">
    <source>
        <dbReference type="SAM" id="Phobius"/>
    </source>
</evidence>
<evidence type="ECO:0000313" key="2">
    <source>
        <dbReference type="EMBL" id="QLK26575.1"/>
    </source>
</evidence>